<dbReference type="InterPro" id="IPR008727">
    <property type="entry name" value="PAAR_motif"/>
</dbReference>
<dbReference type="AlphaFoldDB" id="A0AAJ0ZG48"/>
<comment type="caution">
    <text evidence="2">The sequence shown here is derived from an EMBL/GenBank/DDBJ whole genome shotgun (WGS) entry which is preliminary data.</text>
</comment>
<evidence type="ECO:0000256" key="1">
    <source>
        <dbReference type="SAM" id="MobiDB-lite"/>
    </source>
</evidence>
<proteinExistence type="predicted"/>
<evidence type="ECO:0000313" key="3">
    <source>
        <dbReference type="Proteomes" id="UP000787568"/>
    </source>
</evidence>
<feature type="region of interest" description="Disordered" evidence="1">
    <location>
        <begin position="1"/>
        <end position="26"/>
    </location>
</feature>
<sequence length="438" mass="45940">MSGKPAARVTDPTSCPMPGHGTNPIVSGSPDVLFDGLAAARHNDQSACGAAIVGGVSATVFINGRNAAVQSSTGDHGSIIVGGSGSVIIGDTVTAAPVSAVSAMPNTAAVVAALLPPAPSAPQAAALTGAPAVAALAPTIPAAVSNPLVAAAKILDDFQAAPIKERVFNDPANPIGTPRDPFEKSKIHEQIEARLAKAQGGSLKRFHPISAYPDQKETSLCGPATFFYALLMDRPDLYAKAITELWETGETTIGQLHIKPSHGACNPKNFSHGAEGDRIWAIDWITLASLRDSENILFAYDEPDDMFSGITLPAGLRKWFKQAGAEILFDNTQFSSHINQNQLSELFQYIRPGTHVATLIGAGMLAANAGQMKNHWVTWEQPAKTLSGPITPATAPSDTISSSRIFSWGELLHQIPAGSTLQTILKYIYGGLVFSKIP</sequence>
<dbReference type="CDD" id="cd14743">
    <property type="entry name" value="PAAR_CT_1"/>
    <property type="match status" value="1"/>
</dbReference>
<dbReference type="EMBL" id="JAEEFW010000001">
    <property type="protein sequence ID" value="MBU4631873.1"/>
    <property type="molecule type" value="Genomic_DNA"/>
</dbReference>
<dbReference type="Proteomes" id="UP000787568">
    <property type="component" value="Unassembled WGS sequence"/>
</dbReference>
<organism evidence="2 3">
    <name type="scientific">Pseudomonas chlororaphis subsp. aurantiaca</name>
    <dbReference type="NCBI Taxonomy" id="86192"/>
    <lineage>
        <taxon>Bacteria</taxon>
        <taxon>Pseudomonadati</taxon>
        <taxon>Pseudomonadota</taxon>
        <taxon>Gammaproteobacteria</taxon>
        <taxon>Pseudomonadales</taxon>
        <taxon>Pseudomonadaceae</taxon>
        <taxon>Pseudomonas</taxon>
    </lineage>
</organism>
<dbReference type="Pfam" id="PF05488">
    <property type="entry name" value="PAAR_motif"/>
    <property type="match status" value="1"/>
</dbReference>
<evidence type="ECO:0000313" key="2">
    <source>
        <dbReference type="EMBL" id="MBU4631873.1"/>
    </source>
</evidence>
<protein>
    <submittedName>
        <fullName evidence="2">PAAR domain-containing protein</fullName>
    </submittedName>
</protein>
<dbReference type="Gene3D" id="2.60.200.60">
    <property type="match status" value="1"/>
</dbReference>
<accession>A0AAJ0ZG48</accession>
<gene>
    <name evidence="2" type="ORF">I8747_03510</name>
</gene>
<name>A0AAJ0ZG48_9PSED</name>
<reference evidence="2" key="1">
    <citation type="submission" date="2020-12" db="EMBL/GenBank/DDBJ databases">
        <title>Generalized mutagenesis with transposon Tn5. A laboratory procedure for the identification of genes responsible for a bacterial phenotype and its regulation, illustrated with phenazine production in Pseudomonas chlororaphis.</title>
        <authorList>
            <person name="Muzio F."/>
            <person name="Sobrero P."/>
            <person name="Agaras B."/>
            <person name="Valverde C."/>
        </authorList>
    </citation>
    <scope>NUCLEOTIDE SEQUENCE</scope>
    <source>
        <strain evidence="2">SMMP3</strain>
    </source>
</reference>